<sequence length="139" mass="15828">MIPTFIIGENVHHKQVSPSPVFPTTRITRDRQATQDARDTMEYTEDQFRFGGRNAQLAIFRSVMAKTLDLHTMPLLEYTNDIDCALDKLESEGVVWTQDCIAGLIYQFGAPTSGDFTMDDVTLNLDRKYRDNSRPFTAC</sequence>
<dbReference type="Proteomes" id="UP000886653">
    <property type="component" value="Unassembled WGS sequence"/>
</dbReference>
<evidence type="ECO:0000313" key="2">
    <source>
        <dbReference type="Proteomes" id="UP000886653"/>
    </source>
</evidence>
<organism evidence="1 2">
    <name type="scientific">Cronartium quercuum f. sp. fusiforme G11</name>
    <dbReference type="NCBI Taxonomy" id="708437"/>
    <lineage>
        <taxon>Eukaryota</taxon>
        <taxon>Fungi</taxon>
        <taxon>Dikarya</taxon>
        <taxon>Basidiomycota</taxon>
        <taxon>Pucciniomycotina</taxon>
        <taxon>Pucciniomycetes</taxon>
        <taxon>Pucciniales</taxon>
        <taxon>Coleosporiaceae</taxon>
        <taxon>Cronartium</taxon>
    </lineage>
</organism>
<accession>A0A9P6NK54</accession>
<dbReference type="EMBL" id="MU167247">
    <property type="protein sequence ID" value="KAG0147478.1"/>
    <property type="molecule type" value="Genomic_DNA"/>
</dbReference>
<comment type="caution">
    <text evidence="1">The sequence shown here is derived from an EMBL/GenBank/DDBJ whole genome shotgun (WGS) entry which is preliminary data.</text>
</comment>
<keyword evidence="2" id="KW-1185">Reference proteome</keyword>
<gene>
    <name evidence="1" type="ORF">CROQUDRAFT_91382</name>
</gene>
<dbReference type="AlphaFoldDB" id="A0A9P6NK54"/>
<evidence type="ECO:0000313" key="1">
    <source>
        <dbReference type="EMBL" id="KAG0147478.1"/>
    </source>
</evidence>
<proteinExistence type="predicted"/>
<protein>
    <submittedName>
        <fullName evidence="1">Uncharacterized protein</fullName>
    </submittedName>
</protein>
<reference evidence="1" key="1">
    <citation type="submission" date="2013-11" db="EMBL/GenBank/DDBJ databases">
        <title>Genome sequence of the fusiform rust pathogen reveals effectors for host alternation and coevolution with pine.</title>
        <authorList>
            <consortium name="DOE Joint Genome Institute"/>
            <person name="Smith K."/>
            <person name="Pendleton A."/>
            <person name="Kubisiak T."/>
            <person name="Anderson C."/>
            <person name="Salamov A."/>
            <person name="Aerts A."/>
            <person name="Riley R."/>
            <person name="Clum A."/>
            <person name="Lindquist E."/>
            <person name="Ence D."/>
            <person name="Campbell M."/>
            <person name="Kronenberg Z."/>
            <person name="Feau N."/>
            <person name="Dhillon B."/>
            <person name="Hamelin R."/>
            <person name="Burleigh J."/>
            <person name="Smith J."/>
            <person name="Yandell M."/>
            <person name="Nelson C."/>
            <person name="Grigoriev I."/>
            <person name="Davis J."/>
        </authorList>
    </citation>
    <scope>NUCLEOTIDE SEQUENCE</scope>
    <source>
        <strain evidence="1">G11</strain>
    </source>
</reference>
<name>A0A9P6NK54_9BASI</name>